<evidence type="ECO:0008006" key="7">
    <source>
        <dbReference type="Google" id="ProtNLM"/>
    </source>
</evidence>
<dbReference type="Proteomes" id="UP000631418">
    <property type="component" value="Unassembled WGS sequence"/>
</dbReference>
<dbReference type="GeneID" id="66345689"/>
<dbReference type="KEGG" id="cbei:LF65_02692"/>
<evidence type="ECO:0000313" key="3">
    <source>
        <dbReference type="EMBL" id="MBF7810435.1"/>
    </source>
</evidence>
<evidence type="ECO:0000313" key="2">
    <source>
        <dbReference type="EMBL" id="MBC2473394.1"/>
    </source>
</evidence>
<gene>
    <name evidence="5" type="ORF">BCD95_002854</name>
    <name evidence="4" type="ORF">DFH45_004481</name>
    <name evidence="2" type="ORF">HGI39_01450</name>
    <name evidence="3" type="ORF">IS491_17595</name>
    <name evidence="1" type="ORF">LF65_02692</name>
</gene>
<dbReference type="Proteomes" id="UP000821656">
    <property type="component" value="Unassembled WGS sequence"/>
</dbReference>
<reference evidence="6" key="1">
    <citation type="submission" date="2014-12" db="EMBL/GenBank/DDBJ databases">
        <title>Genome sequence of Clostridium beijerinckii strain 59B.</title>
        <authorList>
            <person name="Little G.T."/>
            <person name="Minton N.P."/>
        </authorList>
    </citation>
    <scope>NUCLEOTIDE SEQUENCE [LARGE SCALE GENOMIC DNA]</scope>
    <source>
        <strain evidence="6">59B</strain>
    </source>
</reference>
<evidence type="ECO:0000313" key="6">
    <source>
        <dbReference type="Proteomes" id="UP000031866"/>
    </source>
</evidence>
<reference evidence="2" key="6">
    <citation type="journal article" date="2022" name="Nat. Biotechnol.">
        <title>Carbon-negative production of acetone and isopropanol by gas fermentation at industrial pilot scale.</title>
        <authorList>
            <person name="Liew F.E."/>
            <person name="Nogle R."/>
            <person name="Abdalla T."/>
            <person name="Rasor B.J."/>
            <person name="Canter C."/>
            <person name="Jensen R.O."/>
            <person name="Wang L."/>
            <person name="Strutz J."/>
            <person name="Chirania P."/>
            <person name="De Tissera S."/>
            <person name="Mueller A.P."/>
            <person name="Ruan Z."/>
            <person name="Gao A."/>
            <person name="Tran L."/>
            <person name="Engle N.L."/>
            <person name="Bromley J.C."/>
            <person name="Daniell J."/>
            <person name="Conrado R."/>
            <person name="Tschaplinski T.J."/>
            <person name="Giannone R.J."/>
            <person name="Hettich R.L."/>
            <person name="Karim A.S."/>
            <person name="Simpson S.D."/>
            <person name="Brown S.D."/>
            <person name="Leang C."/>
            <person name="Jewett M.C."/>
            <person name="Kopke M."/>
        </authorList>
    </citation>
    <scope>NUCLEOTIDE SEQUENCE</scope>
    <source>
        <strain evidence="2">DJ015</strain>
    </source>
</reference>
<dbReference type="AlphaFoldDB" id="A0A0B5QE72"/>
<organism evidence="1 6">
    <name type="scientific">Clostridium beijerinckii</name>
    <name type="common">Clostridium MP</name>
    <dbReference type="NCBI Taxonomy" id="1520"/>
    <lineage>
        <taxon>Bacteria</taxon>
        <taxon>Bacillati</taxon>
        <taxon>Bacillota</taxon>
        <taxon>Clostridia</taxon>
        <taxon>Eubacteriales</taxon>
        <taxon>Clostridiaceae</taxon>
        <taxon>Clostridium</taxon>
    </lineage>
</organism>
<dbReference type="EMBL" id="JABSXK010000001">
    <property type="protein sequence ID" value="NRV11518.1"/>
    <property type="molecule type" value="Genomic_DNA"/>
</dbReference>
<dbReference type="EMBL" id="CP010086">
    <property type="protein sequence ID" value="AJG99265.1"/>
    <property type="molecule type" value="Genomic_DNA"/>
</dbReference>
<reference evidence="4" key="4">
    <citation type="submission" date="2020-05" db="EMBL/GenBank/DDBJ databases">
        <title>Genomic insights into acetone-butanol-ethanol (ABE) fermentation by sequencing solventogenic clostridia strains.</title>
        <authorList>
            <person name="Brown S."/>
        </authorList>
    </citation>
    <scope>NUCLEOTIDE SEQUENCE</scope>
    <source>
        <strain evidence="5">DJ123</strain>
        <strain evidence="4">DJ126</strain>
    </source>
</reference>
<accession>A0A0B5QE72</accession>
<dbReference type="OrthoDB" id="1918327at2"/>
<evidence type="ECO:0000313" key="5">
    <source>
        <dbReference type="EMBL" id="NSB14595.1"/>
    </source>
</evidence>
<dbReference type="EMBL" id="JABTDW010000001">
    <property type="protein sequence ID" value="NSB14595.1"/>
    <property type="molecule type" value="Genomic_DNA"/>
</dbReference>
<dbReference type="EMBL" id="JABAGV010000002">
    <property type="protein sequence ID" value="MBC2473394.1"/>
    <property type="molecule type" value="Genomic_DNA"/>
</dbReference>
<reference evidence="2" key="3">
    <citation type="submission" date="2020-04" db="EMBL/GenBank/DDBJ databases">
        <authorList>
            <person name="Brown S."/>
        </authorList>
    </citation>
    <scope>NUCLEOTIDE SEQUENCE</scope>
    <source>
        <strain evidence="2">DJ015</strain>
    </source>
</reference>
<dbReference type="Proteomes" id="UP001194098">
    <property type="component" value="Unassembled WGS sequence"/>
</dbReference>
<dbReference type="EMBL" id="JADOEF010000001">
    <property type="protein sequence ID" value="MBF7810435.1"/>
    <property type="molecule type" value="Genomic_DNA"/>
</dbReference>
<dbReference type="Proteomes" id="UP000822184">
    <property type="component" value="Unassembled WGS sequence"/>
</dbReference>
<proteinExistence type="predicted"/>
<reference evidence="3" key="5">
    <citation type="submission" date="2020-11" db="EMBL/GenBank/DDBJ databases">
        <authorList>
            <person name="Thieme N."/>
            <person name="Liebl W."/>
            <person name="Zverlov V."/>
        </authorList>
    </citation>
    <scope>NUCLEOTIDE SEQUENCE</scope>
    <source>
        <strain evidence="3">NT08</strain>
    </source>
</reference>
<evidence type="ECO:0000313" key="4">
    <source>
        <dbReference type="EMBL" id="NRV11518.1"/>
    </source>
</evidence>
<evidence type="ECO:0000313" key="1">
    <source>
        <dbReference type="EMBL" id="AJG99265.1"/>
    </source>
</evidence>
<reference evidence="1" key="2">
    <citation type="submission" date="2016-02" db="EMBL/GenBank/DDBJ databases">
        <title>Genome sequence of Clostridium beijerinckii strain 59B.</title>
        <authorList>
            <person name="Little G.T."/>
            <person name="Minton N.P."/>
        </authorList>
    </citation>
    <scope>NUCLEOTIDE SEQUENCE</scope>
    <source>
        <strain evidence="1">NCIMB 14988</strain>
    </source>
</reference>
<dbReference type="Proteomes" id="UP000031866">
    <property type="component" value="Chromosome"/>
</dbReference>
<dbReference type="RefSeq" id="WP_017210666.1">
    <property type="nucleotide sequence ID" value="NZ_BKAK01000012.1"/>
</dbReference>
<sequence>MEKYGDHEIIVIQNNENQYPYKAIAKIGDNEIKHKGQSKSEAIDLVKQSINKLKSKNII</sequence>
<protein>
    <recommendedName>
        <fullName evidence="7">DRBM domain-containing protein</fullName>
    </recommendedName>
</protein>
<name>A0A0B5QE72_CLOBE</name>